<dbReference type="InterPro" id="IPR000823">
    <property type="entry name" value="Peroxidase_pln"/>
</dbReference>
<evidence type="ECO:0000256" key="3">
    <source>
        <dbReference type="ARBA" id="ARBA00006873"/>
    </source>
</evidence>
<dbReference type="EMBL" id="CP144748">
    <property type="protein sequence ID" value="WVZ67327.1"/>
    <property type="molecule type" value="Genomic_DNA"/>
</dbReference>
<evidence type="ECO:0000256" key="19">
    <source>
        <dbReference type="PIRSR" id="PIRSR600823-4"/>
    </source>
</evidence>
<evidence type="ECO:0000256" key="8">
    <source>
        <dbReference type="ARBA" id="ARBA00022723"/>
    </source>
</evidence>
<feature type="binding site" evidence="17">
    <location>
        <position position="186"/>
    </location>
    <ligand>
        <name>substrate</name>
    </ligand>
</feature>
<feature type="binding site" evidence="18">
    <location>
        <position position="262"/>
    </location>
    <ligand>
        <name>Ca(2+)</name>
        <dbReference type="ChEBI" id="CHEBI:29108"/>
        <label>2</label>
    </ligand>
</feature>
<evidence type="ECO:0000256" key="2">
    <source>
        <dbReference type="ARBA" id="ARBA00004613"/>
    </source>
</evidence>
<gene>
    <name evidence="23" type="ORF">U9M48_016423</name>
</gene>
<dbReference type="GO" id="GO:0006979">
    <property type="term" value="P:response to oxidative stress"/>
    <property type="evidence" value="ECO:0007669"/>
    <property type="project" value="UniProtKB-UniRule"/>
</dbReference>
<comment type="cofactor">
    <cofactor evidence="18 21">
        <name>Ca(2+)</name>
        <dbReference type="ChEBI" id="CHEBI:29108"/>
    </cofactor>
    <text evidence="18 21">Binds 2 calcium ions per subunit.</text>
</comment>
<comment type="similarity">
    <text evidence="3">Belongs to the peroxidase family. Ascorbate peroxidase subfamily.</text>
</comment>
<feature type="signal peptide" evidence="21">
    <location>
        <begin position="1"/>
        <end position="34"/>
    </location>
</feature>
<feature type="binding site" evidence="18">
    <location>
        <position position="92"/>
    </location>
    <ligand>
        <name>Ca(2+)</name>
        <dbReference type="ChEBI" id="CHEBI:29108"/>
        <label>1</label>
    </ligand>
</feature>
<dbReference type="PROSITE" id="PS00436">
    <property type="entry name" value="PEROXIDASE_2"/>
    <property type="match status" value="1"/>
</dbReference>
<name>A0AAQ3T7G6_PASNO</name>
<feature type="domain" description="Plant heme peroxidase family profile" evidence="22">
    <location>
        <begin position="45"/>
        <end position="342"/>
    </location>
</feature>
<keyword evidence="15 21" id="KW-0376">Hydrogen peroxide</keyword>
<proteinExistence type="inferred from homology"/>
<evidence type="ECO:0000256" key="10">
    <source>
        <dbReference type="ARBA" id="ARBA00022837"/>
    </source>
</evidence>
<evidence type="ECO:0000313" key="23">
    <source>
        <dbReference type="EMBL" id="WVZ67327.1"/>
    </source>
</evidence>
<evidence type="ECO:0000256" key="4">
    <source>
        <dbReference type="ARBA" id="ARBA00012313"/>
    </source>
</evidence>
<keyword evidence="12 18" id="KW-0408">Iron</keyword>
<feature type="binding site" evidence="18">
    <location>
        <position position="94"/>
    </location>
    <ligand>
        <name>Ca(2+)</name>
        <dbReference type="ChEBI" id="CHEBI:29108"/>
        <label>1</label>
    </ligand>
</feature>
<evidence type="ECO:0000256" key="5">
    <source>
        <dbReference type="ARBA" id="ARBA00022525"/>
    </source>
</evidence>
<dbReference type="InterPro" id="IPR002016">
    <property type="entry name" value="Haem_peroxidase"/>
</dbReference>
<evidence type="ECO:0000256" key="6">
    <source>
        <dbReference type="ARBA" id="ARBA00022559"/>
    </source>
</evidence>
<feature type="binding site" evidence="18">
    <location>
        <position position="217"/>
    </location>
    <ligand>
        <name>Ca(2+)</name>
        <dbReference type="ChEBI" id="CHEBI:29108"/>
        <label>2</label>
    </ligand>
</feature>
<keyword evidence="8 18" id="KW-0479">Metal-binding</keyword>
<feature type="binding site" evidence="18">
    <location>
        <position position="265"/>
    </location>
    <ligand>
        <name>Ca(2+)</name>
        <dbReference type="ChEBI" id="CHEBI:29108"/>
        <label>2</label>
    </ligand>
</feature>
<feature type="binding site" evidence="18">
    <location>
        <position position="96"/>
    </location>
    <ligand>
        <name>Ca(2+)</name>
        <dbReference type="ChEBI" id="CHEBI:29108"/>
        <label>1</label>
    </ligand>
</feature>
<dbReference type="AlphaFoldDB" id="A0AAQ3T7G6"/>
<evidence type="ECO:0000256" key="16">
    <source>
        <dbReference type="PIRSR" id="PIRSR600823-1"/>
    </source>
</evidence>
<evidence type="ECO:0000256" key="7">
    <source>
        <dbReference type="ARBA" id="ARBA00022617"/>
    </source>
</evidence>
<dbReference type="Gene3D" id="1.10.520.10">
    <property type="match status" value="1"/>
</dbReference>
<evidence type="ECO:0000256" key="20">
    <source>
        <dbReference type="PIRSR" id="PIRSR600823-5"/>
    </source>
</evidence>
<dbReference type="InterPro" id="IPR019794">
    <property type="entry name" value="Peroxidases_AS"/>
</dbReference>
<sequence>MAASRAPAAAAVPLVVVLMLAAALLLTAPPAADAAASRYPPLAPGLSFDFYKKSCPKAESIVKDYLSSAVKQNVGLAAALIRLHFHDCFVQGCDASILLDSTATQQSEQDAIPNQTLRPAAYKAVNDIRARLEQACGGRVVSCADIVALAARDSVALGGGPAYAVPLGRRDGLAPAPQQAVFDALPAPTSDVPTLLSFLAKINLDATDLVALSGGHTVGLAHCASFKNRMFPAQDPTLNKWFAGQLYRTCPTNATVNTTVNDIRTPNAFDNKYYVDLLNREGLFTSDQDLLTNATTRPLVTKFAVDQNAFFEQFVFSYVKMGQINVLTGSQGQVRANCSARNAAAGNNDDLLPWSVVETVVDAAETLVL</sequence>
<keyword evidence="10 18" id="KW-0106">Calcium</keyword>
<keyword evidence="13 20" id="KW-1015">Disulfide bond</keyword>
<reference evidence="23 24" key="1">
    <citation type="submission" date="2024-02" db="EMBL/GenBank/DDBJ databases">
        <title>High-quality chromosome-scale genome assembly of Pensacola bahiagrass (Paspalum notatum Flugge var. saurae).</title>
        <authorList>
            <person name="Vega J.M."/>
            <person name="Podio M."/>
            <person name="Orjuela J."/>
            <person name="Siena L.A."/>
            <person name="Pessino S.C."/>
            <person name="Combes M.C."/>
            <person name="Mariac C."/>
            <person name="Albertini E."/>
            <person name="Pupilli F."/>
            <person name="Ortiz J.P.A."/>
            <person name="Leblanc O."/>
        </authorList>
    </citation>
    <scope>NUCLEOTIDE SEQUENCE [LARGE SCALE GENOMIC DNA]</scope>
    <source>
        <strain evidence="23">R1</strain>
        <tissue evidence="23">Leaf</tissue>
    </source>
</reference>
<evidence type="ECO:0000256" key="12">
    <source>
        <dbReference type="ARBA" id="ARBA00023004"/>
    </source>
</evidence>
<evidence type="ECO:0000256" key="9">
    <source>
        <dbReference type="ARBA" id="ARBA00022729"/>
    </source>
</evidence>
<dbReference type="Gene3D" id="1.10.420.10">
    <property type="entry name" value="Peroxidase, domain 2"/>
    <property type="match status" value="1"/>
</dbReference>
<feature type="binding site" evidence="18">
    <location>
        <position position="270"/>
    </location>
    <ligand>
        <name>Ca(2+)</name>
        <dbReference type="ChEBI" id="CHEBI:29108"/>
        <label>2</label>
    </ligand>
</feature>
<feature type="disulfide bond" evidence="20">
    <location>
        <begin position="223"/>
        <end position="250"/>
    </location>
</feature>
<comment type="subcellular location">
    <subcellularLocation>
        <location evidence="2 21">Secreted</location>
    </subcellularLocation>
</comment>
<feature type="binding site" description="axial binding residue" evidence="18">
    <location>
        <position position="216"/>
    </location>
    <ligand>
        <name>heme b</name>
        <dbReference type="ChEBI" id="CHEBI:60344"/>
    </ligand>
    <ligandPart>
        <name>Fe</name>
        <dbReference type="ChEBI" id="CHEBI:18248"/>
    </ligandPart>
</feature>
<protein>
    <recommendedName>
        <fullName evidence="4 21">Peroxidase</fullName>
        <ecNumber evidence="4 21">1.11.1.7</ecNumber>
    </recommendedName>
</protein>
<dbReference type="InterPro" id="IPR019793">
    <property type="entry name" value="Peroxidases_heam-ligand_BS"/>
</dbReference>
<evidence type="ECO:0000256" key="14">
    <source>
        <dbReference type="ARBA" id="ARBA00023180"/>
    </source>
</evidence>
<dbReference type="GO" id="GO:0140825">
    <property type="term" value="F:lactoperoxidase activity"/>
    <property type="evidence" value="ECO:0007669"/>
    <property type="project" value="UniProtKB-EC"/>
</dbReference>
<evidence type="ECO:0000256" key="13">
    <source>
        <dbReference type="ARBA" id="ARBA00023157"/>
    </source>
</evidence>
<dbReference type="InterPro" id="IPR010255">
    <property type="entry name" value="Haem_peroxidase_sf"/>
</dbReference>
<dbReference type="PANTHER" id="PTHR31517">
    <property type="match status" value="1"/>
</dbReference>
<dbReference type="PROSITE" id="PS50873">
    <property type="entry name" value="PEROXIDASE_4"/>
    <property type="match status" value="1"/>
</dbReference>
<evidence type="ECO:0000256" key="18">
    <source>
        <dbReference type="PIRSR" id="PIRSR600823-3"/>
    </source>
</evidence>
<evidence type="ECO:0000313" key="24">
    <source>
        <dbReference type="Proteomes" id="UP001341281"/>
    </source>
</evidence>
<dbReference type="CDD" id="cd00693">
    <property type="entry name" value="secretory_peroxidase"/>
    <property type="match status" value="1"/>
</dbReference>
<feature type="disulfide bond" evidence="20">
    <location>
        <begin position="143"/>
        <end position="338"/>
    </location>
</feature>
<dbReference type="PRINTS" id="PR00458">
    <property type="entry name" value="PEROXIDASE"/>
</dbReference>
<dbReference type="FunFam" id="1.10.520.10:FF:000009">
    <property type="entry name" value="Peroxidase"/>
    <property type="match status" value="1"/>
</dbReference>
<evidence type="ECO:0000256" key="15">
    <source>
        <dbReference type="ARBA" id="ARBA00023324"/>
    </source>
</evidence>
<feature type="site" description="Transition state stabilizer" evidence="19">
    <location>
        <position position="82"/>
    </location>
</feature>
<dbReference type="InterPro" id="IPR033905">
    <property type="entry name" value="Secretory_peroxidase"/>
</dbReference>
<dbReference type="GO" id="GO:0042744">
    <property type="term" value="P:hydrogen peroxide catabolic process"/>
    <property type="evidence" value="ECO:0007669"/>
    <property type="project" value="UniProtKB-KW"/>
</dbReference>
<feature type="disulfide bond" evidence="20">
    <location>
        <begin position="88"/>
        <end position="93"/>
    </location>
</feature>
<keyword evidence="5 21" id="KW-0964">Secreted</keyword>
<dbReference type="PANTHER" id="PTHR31517:SF48">
    <property type="entry name" value="PEROXIDASE 16-RELATED"/>
    <property type="match status" value="1"/>
</dbReference>
<keyword evidence="9 21" id="KW-0732">Signal</keyword>
<dbReference type="SUPFAM" id="SSF48113">
    <property type="entry name" value="Heme-dependent peroxidases"/>
    <property type="match status" value="1"/>
</dbReference>
<feature type="chain" id="PRO_5042662701" description="Peroxidase" evidence="21">
    <location>
        <begin position="35"/>
        <end position="369"/>
    </location>
</feature>
<evidence type="ECO:0000256" key="1">
    <source>
        <dbReference type="ARBA" id="ARBA00000189"/>
    </source>
</evidence>
<feature type="binding site" evidence="18">
    <location>
        <position position="108"/>
    </location>
    <ligand>
        <name>Ca(2+)</name>
        <dbReference type="ChEBI" id="CHEBI:29108"/>
        <label>1</label>
    </ligand>
</feature>
<keyword evidence="24" id="KW-1185">Reference proteome</keyword>
<dbReference type="Proteomes" id="UP001341281">
    <property type="component" value="Chromosome 04"/>
</dbReference>
<accession>A0AAQ3T7G6</accession>
<dbReference type="EC" id="1.11.1.7" evidence="4 21"/>
<keyword evidence="14" id="KW-0325">Glycoprotein</keyword>
<evidence type="ECO:0000256" key="11">
    <source>
        <dbReference type="ARBA" id="ARBA00023002"/>
    </source>
</evidence>
<dbReference type="GO" id="GO:0005576">
    <property type="term" value="C:extracellular region"/>
    <property type="evidence" value="ECO:0007669"/>
    <property type="project" value="UniProtKB-SubCell"/>
</dbReference>
<dbReference type="GO" id="GO:0020037">
    <property type="term" value="F:heme binding"/>
    <property type="evidence" value="ECO:0007669"/>
    <property type="project" value="UniProtKB-UniRule"/>
</dbReference>
<dbReference type="PROSITE" id="PS00435">
    <property type="entry name" value="PEROXIDASE_1"/>
    <property type="match status" value="1"/>
</dbReference>
<evidence type="ECO:0000256" key="17">
    <source>
        <dbReference type="PIRSR" id="PIRSR600823-2"/>
    </source>
</evidence>
<comment type="catalytic activity">
    <reaction evidence="1 21">
        <text>2 a phenolic donor + H2O2 = 2 a phenolic radical donor + 2 H2O</text>
        <dbReference type="Rhea" id="RHEA:56136"/>
        <dbReference type="ChEBI" id="CHEBI:15377"/>
        <dbReference type="ChEBI" id="CHEBI:16240"/>
        <dbReference type="ChEBI" id="CHEBI:139520"/>
        <dbReference type="ChEBI" id="CHEBI:139521"/>
        <dbReference type="EC" id="1.11.1.7"/>
    </reaction>
</comment>
<keyword evidence="7 21" id="KW-0349">Heme</keyword>
<feature type="active site" description="Proton acceptor" evidence="16">
    <location>
        <position position="86"/>
    </location>
</feature>
<feature type="disulfide bond" evidence="20">
    <location>
        <begin position="55"/>
        <end position="136"/>
    </location>
</feature>
<evidence type="ECO:0000256" key="21">
    <source>
        <dbReference type="RuleBase" id="RU362060"/>
    </source>
</evidence>
<comment type="function">
    <text evidence="21">Removal of H(2)O(2), oxidation of toxic reductants, biosynthesis and degradation of lignin, suberization, auxin catabolism, response to environmental stresses such as wounding, pathogen attack and oxidative stress.</text>
</comment>
<comment type="similarity">
    <text evidence="21">Belongs to the peroxidase family. Classical plant (class III) peroxidase subfamily.</text>
</comment>
<organism evidence="23 24">
    <name type="scientific">Paspalum notatum var. saurae</name>
    <dbReference type="NCBI Taxonomy" id="547442"/>
    <lineage>
        <taxon>Eukaryota</taxon>
        <taxon>Viridiplantae</taxon>
        <taxon>Streptophyta</taxon>
        <taxon>Embryophyta</taxon>
        <taxon>Tracheophyta</taxon>
        <taxon>Spermatophyta</taxon>
        <taxon>Magnoliopsida</taxon>
        <taxon>Liliopsida</taxon>
        <taxon>Poales</taxon>
        <taxon>Poaceae</taxon>
        <taxon>PACMAD clade</taxon>
        <taxon>Panicoideae</taxon>
        <taxon>Andropogonodae</taxon>
        <taxon>Paspaleae</taxon>
        <taxon>Paspalinae</taxon>
        <taxon>Paspalum</taxon>
    </lineage>
</organism>
<dbReference type="FunFam" id="1.10.420.10:FF:000006">
    <property type="entry name" value="Peroxidase"/>
    <property type="match status" value="1"/>
</dbReference>
<keyword evidence="11 21" id="KW-0560">Oxidoreductase</keyword>
<evidence type="ECO:0000259" key="22">
    <source>
        <dbReference type="PROSITE" id="PS50873"/>
    </source>
</evidence>
<dbReference type="PRINTS" id="PR00461">
    <property type="entry name" value="PLPEROXIDASE"/>
</dbReference>
<keyword evidence="6 21" id="KW-0575">Peroxidase</keyword>
<feature type="binding site" evidence="18">
    <location>
        <position position="90"/>
    </location>
    <ligand>
        <name>Ca(2+)</name>
        <dbReference type="ChEBI" id="CHEBI:29108"/>
        <label>1</label>
    </ligand>
</feature>
<dbReference type="Pfam" id="PF00141">
    <property type="entry name" value="peroxidase"/>
    <property type="match status" value="1"/>
</dbReference>
<feature type="binding site" evidence="18">
    <location>
        <position position="87"/>
    </location>
    <ligand>
        <name>Ca(2+)</name>
        <dbReference type="ChEBI" id="CHEBI:29108"/>
        <label>1</label>
    </ligand>
</feature>
<dbReference type="GO" id="GO:0046872">
    <property type="term" value="F:metal ion binding"/>
    <property type="evidence" value="ECO:0007669"/>
    <property type="project" value="UniProtKB-UniRule"/>
</dbReference>
<comment type="cofactor">
    <cofactor evidence="18 21">
        <name>heme b</name>
        <dbReference type="ChEBI" id="CHEBI:60344"/>
    </cofactor>
    <text evidence="18 21">Binds 1 heme b (iron(II)-protoporphyrin IX) group per subunit.</text>
</comment>